<dbReference type="PANTHER" id="PTHR22683:SF1">
    <property type="entry name" value="TYPE VII SECRETION SYSTEM PROTEIN ESSC"/>
    <property type="match status" value="1"/>
</dbReference>
<keyword evidence="2 4" id="KW-0547">Nucleotide-binding</keyword>
<reference evidence="7 8" key="1">
    <citation type="submission" date="2016-06" db="EMBL/GenBank/DDBJ databases">
        <authorList>
            <person name="Kjaerup R.B."/>
            <person name="Dalgaard T.S."/>
            <person name="Juul-Madsen H.R."/>
        </authorList>
    </citation>
    <scope>NUCLEOTIDE SEQUENCE [LARGE SCALE GENOMIC DNA]</scope>
    <source>
        <strain evidence="7 8">1245139.5</strain>
    </source>
</reference>
<evidence type="ECO:0000259" key="6">
    <source>
        <dbReference type="PROSITE" id="PS50901"/>
    </source>
</evidence>
<organism evidence="7 8">
    <name type="scientific">Mycobacterium asiaticum</name>
    <dbReference type="NCBI Taxonomy" id="1790"/>
    <lineage>
        <taxon>Bacteria</taxon>
        <taxon>Bacillati</taxon>
        <taxon>Actinomycetota</taxon>
        <taxon>Actinomycetes</taxon>
        <taxon>Mycobacteriales</taxon>
        <taxon>Mycobacteriaceae</taxon>
        <taxon>Mycobacterium</taxon>
    </lineage>
</organism>
<feature type="domain" description="FtsK" evidence="6">
    <location>
        <begin position="962"/>
        <end position="1142"/>
    </location>
</feature>
<gene>
    <name evidence="7" type="ORF">A5636_06035</name>
</gene>
<evidence type="ECO:0000313" key="8">
    <source>
        <dbReference type="Proteomes" id="UP000093629"/>
    </source>
</evidence>
<keyword evidence="3 4" id="KW-0067">ATP-binding</keyword>
<dbReference type="SMART" id="SM00382">
    <property type="entry name" value="AAA"/>
    <property type="match status" value="3"/>
</dbReference>
<dbReference type="Proteomes" id="UP000093629">
    <property type="component" value="Unassembled WGS sequence"/>
</dbReference>
<dbReference type="InterPro" id="IPR002543">
    <property type="entry name" value="FtsK_dom"/>
</dbReference>
<protein>
    <submittedName>
        <fullName evidence="7">Type VII secretion protein EccCb</fullName>
    </submittedName>
</protein>
<evidence type="ECO:0000256" key="5">
    <source>
        <dbReference type="SAM" id="Phobius"/>
    </source>
</evidence>
<dbReference type="InterPro" id="IPR050206">
    <property type="entry name" value="FtsK/SpoIIIE/SftA"/>
</dbReference>
<keyword evidence="8" id="KW-1185">Reference proteome</keyword>
<evidence type="ECO:0000256" key="3">
    <source>
        <dbReference type="ARBA" id="ARBA00022840"/>
    </source>
</evidence>
<proteinExistence type="predicted"/>
<feature type="domain" description="FtsK" evidence="6">
    <location>
        <begin position="382"/>
        <end position="579"/>
    </location>
</feature>
<feature type="binding site" evidence="4">
    <location>
        <begin position="405"/>
        <end position="412"/>
    </location>
    <ligand>
        <name>ATP</name>
        <dbReference type="ChEBI" id="CHEBI:30616"/>
    </ligand>
</feature>
<feature type="binding site" evidence="4">
    <location>
        <begin position="727"/>
        <end position="734"/>
    </location>
    <ligand>
        <name>ATP</name>
        <dbReference type="ChEBI" id="CHEBI:30616"/>
    </ligand>
</feature>
<dbReference type="GO" id="GO:0003677">
    <property type="term" value="F:DNA binding"/>
    <property type="evidence" value="ECO:0007669"/>
    <property type="project" value="InterPro"/>
</dbReference>
<dbReference type="PROSITE" id="PS50901">
    <property type="entry name" value="FTSK"/>
    <property type="match status" value="3"/>
</dbReference>
<keyword evidence="5" id="KW-0812">Transmembrane</keyword>
<evidence type="ECO:0000256" key="2">
    <source>
        <dbReference type="ARBA" id="ARBA00022741"/>
    </source>
</evidence>
<feature type="binding site" evidence="4">
    <location>
        <begin position="979"/>
        <end position="986"/>
    </location>
    <ligand>
        <name>ATP</name>
        <dbReference type="ChEBI" id="CHEBI:30616"/>
    </ligand>
</feature>
<evidence type="ECO:0000256" key="4">
    <source>
        <dbReference type="PROSITE-ProRule" id="PRU00289"/>
    </source>
</evidence>
<dbReference type="RefSeq" id="WP_065159102.1">
    <property type="nucleotide sequence ID" value="NZ_LZLQ01000088.1"/>
</dbReference>
<dbReference type="NCBIfam" id="TIGR03925">
    <property type="entry name" value="T7SS_EccC_b"/>
    <property type="match status" value="1"/>
</dbReference>
<keyword evidence="1" id="KW-0677">Repeat</keyword>
<dbReference type="InterPro" id="IPR027417">
    <property type="entry name" value="P-loop_NTPase"/>
</dbReference>
<dbReference type="SUPFAM" id="SSF52540">
    <property type="entry name" value="P-loop containing nucleoside triphosphate hydrolases"/>
    <property type="match status" value="3"/>
</dbReference>
<comment type="caution">
    <text evidence="7">The sequence shown here is derived from an EMBL/GenBank/DDBJ whole genome shotgun (WGS) entry which is preliminary data.</text>
</comment>
<dbReference type="Pfam" id="PF01580">
    <property type="entry name" value="FtsK_SpoIIIE"/>
    <property type="match status" value="3"/>
</dbReference>
<dbReference type="Gene3D" id="3.40.50.300">
    <property type="entry name" value="P-loop containing nucleotide triphosphate hydrolases"/>
    <property type="match status" value="3"/>
</dbReference>
<dbReference type="PANTHER" id="PTHR22683">
    <property type="entry name" value="SPORULATION PROTEIN RELATED"/>
    <property type="match status" value="1"/>
</dbReference>
<keyword evidence="5" id="KW-0472">Membrane</keyword>
<keyword evidence="5" id="KW-1133">Transmembrane helix</keyword>
<dbReference type="AlphaFoldDB" id="A0A1A3N051"/>
<feature type="transmembrane region" description="Helical" evidence="5">
    <location>
        <begin position="17"/>
        <end position="42"/>
    </location>
</feature>
<name>A0A1A3N051_MYCAS</name>
<dbReference type="EMBL" id="LZLQ01000088">
    <property type="protein sequence ID" value="OBK15161.1"/>
    <property type="molecule type" value="Genomic_DNA"/>
</dbReference>
<dbReference type="GO" id="GO:0005524">
    <property type="term" value="F:ATP binding"/>
    <property type="evidence" value="ECO:0007669"/>
    <property type="project" value="UniProtKB-UniRule"/>
</dbReference>
<evidence type="ECO:0000313" key="7">
    <source>
        <dbReference type="EMBL" id="OBK15161.1"/>
    </source>
</evidence>
<feature type="transmembrane region" description="Helical" evidence="5">
    <location>
        <begin position="54"/>
        <end position="72"/>
    </location>
</feature>
<dbReference type="InterPro" id="IPR023837">
    <property type="entry name" value="EccCb-like_Actinobacteria"/>
</dbReference>
<dbReference type="InterPro" id="IPR003593">
    <property type="entry name" value="AAA+_ATPase"/>
</dbReference>
<accession>A0A1A3N051</accession>
<evidence type="ECO:0000256" key="1">
    <source>
        <dbReference type="ARBA" id="ARBA00022737"/>
    </source>
</evidence>
<feature type="domain" description="FtsK" evidence="6">
    <location>
        <begin position="709"/>
        <end position="884"/>
    </location>
</feature>
<sequence length="1180" mass="125317">MTAVIEVDAPPEVPQTAAASALVFLLPVVMSVVTLAATVGALVTGSPVGRSPGFLVFPVMMLASLAVTVLTGRGRRRGAAIDADRDEYFAYLSGLRDQVTEVAATQYISLLREFPDPDCLWTVIGSPQMWARRIADAACYRVRVGVGSQPLAARLVAAPTPPEQRRDPVTAEALQRFLDAHSTIDGPIVVPLSLGQTVTIDGGPSRVRGLIRAIVCQLAVFHAPEELSIVAVGSGWDWLKWLPHNQHPRLTDGAGAARMVYPTLLDAQAGLAAGSSPHVLVIVDVPESDSIADTTSVVVGHDAAKLVIRRADKQEMLACPDQLSVEEATVCARRLAAVAGRSWPGSSPSWIRELGEVDPVLLWRNQDRRDRLCVPIGATLDGQPVHLDIKEAAEQGIGPHGLCIGATGSGKSELLRTVALGMLARNSPEVLNLLLVDFKGGATFLDMSEAPHVAAVITNLADEAPLVDRMRAALAGEVNRRQQLLRTAGCVSLATYEQHRPLGSPPLPALFIIVDEFSELLSQHPDFAEMFVTIGRVGRSLGMHLLLASQRLDEGRLRGLEAHLSYRMCLKTLSASESRAILGTPEAYHLPNTPGAGYLRTASGDLIRFQSAFVSGPGTATLPAGTAPAAVSRFPAETVGQVRQVIPVRARSVMRTVLDRIEDQGPPAHPVWLPPLNTAPTLGALLRDGEARHLIVPIGVVDHPYEQSRGPLIVDLSGAAGNVAVVGAPQAGKSTALCTLITALAATHEPSQAQFYCLDFGGGSLSAMGELPHVGGVADRSQPDLAERIVAEMESAVRTREARVRAGSGTADLADVFLVIDGWVGLRHEFDHLEETIAMVATQGLSCGVHVVLSASRWAEIRPALKDQLGTRIELRLGDPADSDCDRAQARQVPRDHPGRGLSPDGLQMVVARPELEEVEVRCGGPVAPPVLLLPTKVDHQIVIAEDRTTSRILLGLGEGGLEPVGVDLGGSGHLLILGDNGCGKTSALRTLYREIVRTKTAAQARLFVVDFRRTLMGVVGSEHSGGYAMSPAALTAVLPGLVDLLRSRMPAADVSHTQLRTRSWWAGPDIYLLVDDYDLVANASGNPLHLLLEYLPYAKDLGLHLVVARRSGGAARALFDPLLASLTELGCTGLLMSGRAEDGVLLGSKPGRPLPPGRGVLITQPGVEQLVQVGWTPPA</sequence>